<dbReference type="AlphaFoldDB" id="C5M8C0"/>
<dbReference type="InterPro" id="IPR003163">
    <property type="entry name" value="Tscrpt_reg_HTH_APSES-type"/>
</dbReference>
<evidence type="ECO:0000313" key="8">
    <source>
        <dbReference type="EMBL" id="EER33824.1"/>
    </source>
</evidence>
<feature type="compositionally biased region" description="Acidic residues" evidence="6">
    <location>
        <begin position="514"/>
        <end position="524"/>
    </location>
</feature>
<evidence type="ECO:0000256" key="4">
    <source>
        <dbReference type="ARBA" id="ARBA00054211"/>
    </source>
</evidence>
<dbReference type="SMART" id="SM01252">
    <property type="entry name" value="KilA-N"/>
    <property type="match status" value="1"/>
</dbReference>
<dbReference type="Gene3D" id="1.25.40.20">
    <property type="entry name" value="Ankyrin repeat-containing domain"/>
    <property type="match status" value="1"/>
</dbReference>
<dbReference type="InterPro" id="IPR018004">
    <property type="entry name" value="KilA/APSES_HTH"/>
</dbReference>
<feature type="compositionally biased region" description="Acidic residues" evidence="6">
    <location>
        <begin position="613"/>
        <end position="622"/>
    </location>
</feature>
<protein>
    <recommendedName>
        <fullName evidence="5">Transcription factor MBP1</fullName>
    </recommendedName>
</protein>
<feature type="region of interest" description="Disordered" evidence="6">
    <location>
        <begin position="233"/>
        <end position="263"/>
    </location>
</feature>
<sequence>MSNTQIYSATYSNVPVFEFVTSEGPIMRRKSDSWINATHILKIAKFPKARRTRILEKDVQTGVHEKVQGGYGKYQGTYVPLELGATIAKNFGVYDVLRPIFEFKYIEGETEVPPPAPKHNHASALNIAKRQASLLKKQKDKQVSVSASSDDSTSTATSTVPKKRGRPKRPTLSATPSLLKSDTTPIEQSFNSASARPSYAGHLPSTLSRQDTEQDALQIMTNNMNLRQEDLASVGTDDEEDDKGVLGNANGNGGALSNKRRKYPLSMTNGNGLESQAELLTSKELFGVSRTSFEKRSNQQHNIYSPLQPYHQPSITLSQENQIYSEYFQGLLNYFLDDNNRVRSQLPERLISPPLPLSKIHINQAIDTEGNTIFHWACSMGNLSIIEFLMRTFTHEINPDVRNNCGETPLMFMVKFNNSFQLRNFPQILEVLGDSMLLVDSNGKTVLHHIVDADNKHKREKFARYYMECLFKKLVDGVKPEPSNDNKKANRGNIGDNDEGRLGVGMKDGGGEDNALEEEDDEDLPSTQVDEEAKNELVSKFINHQDSNGNTAFHIAAYNLNKKCIKVFILYHRFINFGLRNLVSCTVEDYLASHNYVLRLDPTENDDQHNGNDDEDTIEDTTNENQSFETQLHNSKTAINLQNSTANQLTEKMTQLAYAIDSELSEKDEIILSYFKILNEINETKLASQRNILSFFKLDHLIDELEQNRESSQDPNDDANNNNLYLDFKRDHILQEEIYRLMNDLTYQALHEKDELDTLAKRYKNTREILQSKILKSLEINGNSEASVDKREEFELARELQAEIIKRKQLMEKILAKTKDVPVEQRESPKSIINRYSMDDKLYKYCKLISLSCGMQIEEIEGSIDAIEESLVKNK</sequence>
<dbReference type="EMBL" id="GG692397">
    <property type="protein sequence ID" value="EER33824.1"/>
    <property type="molecule type" value="Genomic_DNA"/>
</dbReference>
<dbReference type="VEuPathDB" id="FungiDB:CTRG_02642"/>
<dbReference type="SUPFAM" id="SSF48403">
    <property type="entry name" value="Ankyrin repeat"/>
    <property type="match status" value="1"/>
</dbReference>
<evidence type="ECO:0000256" key="3">
    <source>
        <dbReference type="ARBA" id="ARBA00023125"/>
    </source>
</evidence>
<dbReference type="SMART" id="SM00248">
    <property type="entry name" value="ANK"/>
    <property type="match status" value="3"/>
</dbReference>
<dbReference type="STRING" id="294747.C5M8C0"/>
<keyword evidence="2" id="KW-0040">ANK repeat</keyword>
<dbReference type="GO" id="GO:0033309">
    <property type="term" value="C:SBF transcription complex"/>
    <property type="evidence" value="ECO:0007669"/>
    <property type="project" value="TreeGrafter"/>
</dbReference>
<dbReference type="InterPro" id="IPR036770">
    <property type="entry name" value="Ankyrin_rpt-contain_sf"/>
</dbReference>
<feature type="compositionally biased region" description="Polar residues" evidence="6">
    <location>
        <begin position="172"/>
        <end position="183"/>
    </location>
</feature>
<dbReference type="GO" id="GO:0001228">
    <property type="term" value="F:DNA-binding transcription activator activity, RNA polymerase II-specific"/>
    <property type="evidence" value="ECO:0007669"/>
    <property type="project" value="UniProtKB-ARBA"/>
</dbReference>
<dbReference type="PROSITE" id="PS51299">
    <property type="entry name" value="HTH_APSES"/>
    <property type="match status" value="1"/>
</dbReference>
<dbReference type="RefSeq" id="XP_002548345.1">
    <property type="nucleotide sequence ID" value="XM_002548299.1"/>
</dbReference>
<dbReference type="GeneID" id="8297365"/>
<dbReference type="OrthoDB" id="6718656at2759"/>
<keyword evidence="3" id="KW-0238">DNA-binding</keyword>
<dbReference type="InterPro" id="IPR002110">
    <property type="entry name" value="Ankyrin_rpt"/>
</dbReference>
<comment type="function">
    <text evidence="4">Binds to MCB elements (Mlu I cell cycle box) found in the promoter of most DNA synthesis genes. Transcriptional activation by MBF has an important role in the transition from G1 to S phase. It may have a dual role in that it behaves as an activator of transcription at the G1-S boundary and as a repressor during other stages of the cell cycle.</text>
</comment>
<dbReference type="KEGG" id="ctp:CTRG_02642"/>
<keyword evidence="1" id="KW-0677">Repeat</keyword>
<dbReference type="PANTHER" id="PTHR43828">
    <property type="entry name" value="ASPARAGINASE"/>
    <property type="match status" value="1"/>
</dbReference>
<feature type="domain" description="HTH APSES-type" evidence="7">
    <location>
        <begin position="6"/>
        <end position="113"/>
    </location>
</feature>
<dbReference type="SUPFAM" id="SSF54616">
    <property type="entry name" value="DNA-binding domain of Mlu1-box binding protein MBP1"/>
    <property type="match status" value="1"/>
</dbReference>
<feature type="region of interest" description="Disordered" evidence="6">
    <location>
        <begin position="481"/>
        <end position="528"/>
    </location>
</feature>
<dbReference type="InterPro" id="IPR051642">
    <property type="entry name" value="SWI6-like"/>
</dbReference>
<dbReference type="Gene3D" id="3.10.260.10">
    <property type="entry name" value="Transcription regulator HTH, APSES-type DNA-binding domain"/>
    <property type="match status" value="1"/>
</dbReference>
<evidence type="ECO:0000256" key="5">
    <source>
        <dbReference type="ARBA" id="ARBA00073969"/>
    </source>
</evidence>
<evidence type="ECO:0000259" key="7">
    <source>
        <dbReference type="PROSITE" id="PS51299"/>
    </source>
</evidence>
<dbReference type="Proteomes" id="UP000002037">
    <property type="component" value="Unassembled WGS sequence"/>
</dbReference>
<dbReference type="Pfam" id="PF13606">
    <property type="entry name" value="Ank_3"/>
    <property type="match status" value="1"/>
</dbReference>
<evidence type="ECO:0000256" key="1">
    <source>
        <dbReference type="ARBA" id="ARBA00022737"/>
    </source>
</evidence>
<feature type="region of interest" description="Disordered" evidence="6">
    <location>
        <begin position="192"/>
        <end position="211"/>
    </location>
</feature>
<dbReference type="Pfam" id="PF13637">
    <property type="entry name" value="Ank_4"/>
    <property type="match status" value="1"/>
</dbReference>
<feature type="region of interest" description="Disordered" evidence="6">
    <location>
        <begin position="601"/>
        <end position="628"/>
    </location>
</feature>
<evidence type="ECO:0000256" key="6">
    <source>
        <dbReference type="SAM" id="MobiDB-lite"/>
    </source>
</evidence>
<dbReference type="Pfam" id="PF04383">
    <property type="entry name" value="KilA-N"/>
    <property type="match status" value="1"/>
</dbReference>
<evidence type="ECO:0000313" key="9">
    <source>
        <dbReference type="Proteomes" id="UP000002037"/>
    </source>
</evidence>
<evidence type="ECO:0000256" key="2">
    <source>
        <dbReference type="ARBA" id="ARBA00023043"/>
    </source>
</evidence>
<gene>
    <name evidence="8" type="ORF">CTRG_02642</name>
</gene>
<keyword evidence="9" id="KW-1185">Reference proteome</keyword>
<dbReference type="eggNOG" id="KOG4177">
    <property type="taxonomic scope" value="Eukaryota"/>
</dbReference>
<dbReference type="GO" id="GO:0003677">
    <property type="term" value="F:DNA binding"/>
    <property type="evidence" value="ECO:0007669"/>
    <property type="project" value="UniProtKB-KW"/>
</dbReference>
<reference evidence="8 9" key="1">
    <citation type="journal article" date="2009" name="Nature">
        <title>Evolution of pathogenicity and sexual reproduction in eight Candida genomes.</title>
        <authorList>
            <person name="Butler G."/>
            <person name="Rasmussen M.D."/>
            <person name="Lin M.F."/>
            <person name="Santos M.A."/>
            <person name="Sakthikumar S."/>
            <person name="Munro C.A."/>
            <person name="Rheinbay E."/>
            <person name="Grabherr M."/>
            <person name="Forche A."/>
            <person name="Reedy J.L."/>
            <person name="Agrafioti I."/>
            <person name="Arnaud M.B."/>
            <person name="Bates S."/>
            <person name="Brown A.J."/>
            <person name="Brunke S."/>
            <person name="Costanzo M.C."/>
            <person name="Fitzpatrick D.A."/>
            <person name="de Groot P.W."/>
            <person name="Harris D."/>
            <person name="Hoyer L.L."/>
            <person name="Hube B."/>
            <person name="Klis F.M."/>
            <person name="Kodira C."/>
            <person name="Lennard N."/>
            <person name="Logue M.E."/>
            <person name="Martin R."/>
            <person name="Neiman A.M."/>
            <person name="Nikolaou E."/>
            <person name="Quail M.A."/>
            <person name="Quinn J."/>
            <person name="Santos M.C."/>
            <person name="Schmitzberger F.F."/>
            <person name="Sherlock G."/>
            <person name="Shah P."/>
            <person name="Silverstein K.A."/>
            <person name="Skrzypek M.S."/>
            <person name="Soll D."/>
            <person name="Staggs R."/>
            <person name="Stansfield I."/>
            <person name="Stumpf M.P."/>
            <person name="Sudbery P.E."/>
            <person name="Srikantha T."/>
            <person name="Zeng Q."/>
            <person name="Berman J."/>
            <person name="Berriman M."/>
            <person name="Heitman J."/>
            <person name="Gow N.A."/>
            <person name="Lorenz M.C."/>
            <person name="Birren B.W."/>
            <person name="Kellis M."/>
            <person name="Cuomo C.A."/>
        </authorList>
    </citation>
    <scope>NUCLEOTIDE SEQUENCE [LARGE SCALE GENOMIC DNA]</scope>
    <source>
        <strain evidence="9">ATCC MYA-3404 / T1</strain>
    </source>
</reference>
<name>C5M8C0_CANTT</name>
<feature type="region of interest" description="Disordered" evidence="6">
    <location>
        <begin position="136"/>
        <end position="183"/>
    </location>
</feature>
<dbReference type="GO" id="GO:0030907">
    <property type="term" value="C:MBF transcription complex"/>
    <property type="evidence" value="ECO:0007669"/>
    <property type="project" value="UniProtKB-ARBA"/>
</dbReference>
<dbReference type="InterPro" id="IPR036887">
    <property type="entry name" value="HTH_APSES_sf"/>
</dbReference>
<accession>C5M8C0</accession>
<proteinExistence type="predicted"/>
<organism evidence="8 9">
    <name type="scientific">Candida tropicalis (strain ATCC MYA-3404 / T1)</name>
    <name type="common">Yeast</name>
    <dbReference type="NCBI Taxonomy" id="294747"/>
    <lineage>
        <taxon>Eukaryota</taxon>
        <taxon>Fungi</taxon>
        <taxon>Dikarya</taxon>
        <taxon>Ascomycota</taxon>
        <taxon>Saccharomycotina</taxon>
        <taxon>Pichiomycetes</taxon>
        <taxon>Debaryomycetaceae</taxon>
        <taxon>Candida/Lodderomyces clade</taxon>
        <taxon>Candida</taxon>
    </lineage>
</organism>
<feature type="compositionally biased region" description="Low complexity" evidence="6">
    <location>
        <begin position="143"/>
        <end position="160"/>
    </location>
</feature>
<dbReference type="HOGENOM" id="CLU_009666_2_0_1"/>
<dbReference type="PANTHER" id="PTHR43828:SF15">
    <property type="entry name" value="TRANSCRIPTION FACTOR MBP1"/>
    <property type="match status" value="1"/>
</dbReference>
<dbReference type="FunFam" id="3.10.260.10:FF:000004">
    <property type="entry name" value="Transcription factor MBP1"/>
    <property type="match status" value="1"/>
</dbReference>